<accession>A0ABP0WNZ5</accession>
<feature type="domain" description="VAN3-binding protein-like auxin canalisation" evidence="2">
    <location>
        <begin position="153"/>
        <end position="397"/>
    </location>
</feature>
<evidence type="ECO:0000259" key="3">
    <source>
        <dbReference type="Pfam" id="PF08458"/>
    </source>
</evidence>
<evidence type="ECO:0000313" key="4">
    <source>
        <dbReference type="EMBL" id="CAK9268593.1"/>
    </source>
</evidence>
<dbReference type="Pfam" id="PF08458">
    <property type="entry name" value="PH_2"/>
    <property type="match status" value="1"/>
</dbReference>
<reference evidence="4 5" key="1">
    <citation type="submission" date="2024-02" db="EMBL/GenBank/DDBJ databases">
        <authorList>
            <consortium name="ELIXIR-Norway"/>
            <consortium name="Elixir Norway"/>
        </authorList>
    </citation>
    <scope>NUCLEOTIDE SEQUENCE [LARGE SCALE GENOMIC DNA]</scope>
</reference>
<name>A0ABP0WNZ5_9BRYO</name>
<feature type="region of interest" description="Disordered" evidence="1">
    <location>
        <begin position="130"/>
        <end position="151"/>
    </location>
</feature>
<feature type="compositionally biased region" description="Basic and acidic residues" evidence="1">
    <location>
        <begin position="27"/>
        <end position="37"/>
    </location>
</feature>
<feature type="compositionally biased region" description="Polar residues" evidence="1">
    <location>
        <begin position="13"/>
        <end position="26"/>
    </location>
</feature>
<evidence type="ECO:0000313" key="5">
    <source>
        <dbReference type="Proteomes" id="UP001497444"/>
    </source>
</evidence>
<dbReference type="InterPro" id="IPR040269">
    <property type="entry name" value="VAB"/>
</dbReference>
<sequence length="540" mass="58724">MGAKNSVPAHRPSVQQGAAVANSTRAANEESVMKSAREVSGSAATAFHVVSSESKDKMQPGRSLHPERKTRNYTNASSITTMWDLDSDIMDFRRSISSQHAVQKLESLNPQRLSLLDDIEDDYPVYKPRDFAASPMIPPPAQSPLKEEPAMPEFLSRSSWSNFTTVQQQDVQAQSFAPLSQQKSSSERAVARKPYIGGAAAAAAGISRGPYQHCMSSLDEPTLERAAFSFASQMEMGNLVPPSSYRRSTFHKVRLPHSGISLGSWIKDRKKRKKEATRSQNAEVHAAIAIAGLAAGIAAVTAATAASATDEASTRTSIAVASAAALVAAQCVEVAERMGADRDHMAAVVSSAVNVRSAGDIMTLRASADTSLRGAATLRARRVKEVRSLASVTPYERVSSCDSSAATVDEAAESEAENSCQELLARGTEFLKRGKNGDLHWRTVSVYINNKLGKVLVQLQSKHMKGVLTLNQKSVVLQVYPNIPAWPGRNLLENGEHRSYFALKTSRGTMEFECQKEEDHQLWTESISFLLYISSQRLLK</sequence>
<feature type="domain" description="Pleckstrin-like plant" evidence="3">
    <location>
        <begin position="429"/>
        <end position="533"/>
    </location>
</feature>
<dbReference type="Pfam" id="PF05703">
    <property type="entry name" value="Auxin_canalis"/>
    <property type="match status" value="1"/>
</dbReference>
<dbReference type="EMBL" id="OZ020097">
    <property type="protein sequence ID" value="CAK9268593.1"/>
    <property type="molecule type" value="Genomic_DNA"/>
</dbReference>
<dbReference type="PANTHER" id="PTHR31351:SF4">
    <property type="entry name" value="AUXIN CANALIZATION PROTEIN (DUF828)"/>
    <property type="match status" value="1"/>
</dbReference>
<protein>
    <recommendedName>
        <fullName evidence="6">PH domain-containing protein</fullName>
    </recommendedName>
</protein>
<proteinExistence type="predicted"/>
<evidence type="ECO:0000259" key="2">
    <source>
        <dbReference type="Pfam" id="PF05703"/>
    </source>
</evidence>
<feature type="region of interest" description="Disordered" evidence="1">
    <location>
        <begin position="1"/>
        <end position="38"/>
    </location>
</feature>
<evidence type="ECO:0000256" key="1">
    <source>
        <dbReference type="SAM" id="MobiDB-lite"/>
    </source>
</evidence>
<organism evidence="4 5">
    <name type="scientific">Sphagnum jensenii</name>
    <dbReference type="NCBI Taxonomy" id="128206"/>
    <lineage>
        <taxon>Eukaryota</taxon>
        <taxon>Viridiplantae</taxon>
        <taxon>Streptophyta</taxon>
        <taxon>Embryophyta</taxon>
        <taxon>Bryophyta</taxon>
        <taxon>Sphagnophytina</taxon>
        <taxon>Sphagnopsida</taxon>
        <taxon>Sphagnales</taxon>
        <taxon>Sphagnaceae</taxon>
        <taxon>Sphagnum</taxon>
    </lineage>
</organism>
<dbReference type="Proteomes" id="UP001497444">
    <property type="component" value="Chromosome 2"/>
</dbReference>
<dbReference type="InterPro" id="IPR008546">
    <property type="entry name" value="VAN3-bd-like_auxin_canal"/>
</dbReference>
<dbReference type="PANTHER" id="PTHR31351">
    <property type="entry name" value="EXPRESSED PROTEIN"/>
    <property type="match status" value="1"/>
</dbReference>
<keyword evidence="5" id="KW-1185">Reference proteome</keyword>
<gene>
    <name evidence="4" type="ORF">CSSPJE1EN1_LOCUS14071</name>
</gene>
<evidence type="ECO:0008006" key="6">
    <source>
        <dbReference type="Google" id="ProtNLM"/>
    </source>
</evidence>
<dbReference type="InterPro" id="IPR013666">
    <property type="entry name" value="PH_pln"/>
</dbReference>